<dbReference type="FunFam" id="1.10.12.10:FF:000001">
    <property type="entry name" value="Probable enoyl-CoA hydratase, mitochondrial"/>
    <property type="match status" value="1"/>
</dbReference>
<keyword evidence="7" id="KW-0520">NAD</keyword>
<dbReference type="CDD" id="cd06558">
    <property type="entry name" value="crotonase-like"/>
    <property type="match status" value="1"/>
</dbReference>
<evidence type="ECO:0000256" key="7">
    <source>
        <dbReference type="ARBA" id="ARBA00023027"/>
    </source>
</evidence>
<evidence type="ECO:0000256" key="6">
    <source>
        <dbReference type="ARBA" id="ARBA00023002"/>
    </source>
</evidence>
<dbReference type="RefSeq" id="WP_390222382.1">
    <property type="nucleotide sequence ID" value="NZ_JBHTAA010000002.1"/>
</dbReference>
<dbReference type="PANTHER" id="PTHR48075">
    <property type="entry name" value="3-HYDROXYACYL-COA DEHYDROGENASE FAMILY PROTEIN"/>
    <property type="match status" value="1"/>
</dbReference>
<feature type="domain" description="3-hydroxyacyl-CoA dehydrogenase C-terminal" evidence="11">
    <location>
        <begin position="191"/>
        <end position="279"/>
    </location>
</feature>
<comment type="pathway">
    <text evidence="1">Lipid metabolism; fatty acid beta-oxidation.</text>
</comment>
<dbReference type="InterPro" id="IPR029045">
    <property type="entry name" value="ClpP/crotonase-like_dom_sf"/>
</dbReference>
<dbReference type="InterPro" id="IPR014748">
    <property type="entry name" value="Enoyl-CoA_hydra_C"/>
</dbReference>
<evidence type="ECO:0000259" key="12">
    <source>
        <dbReference type="Pfam" id="PF02737"/>
    </source>
</evidence>
<dbReference type="FunFam" id="3.40.50.720:FF:000009">
    <property type="entry name" value="Fatty oxidation complex, alpha subunit"/>
    <property type="match status" value="1"/>
</dbReference>
<dbReference type="InterPro" id="IPR008927">
    <property type="entry name" value="6-PGluconate_DH-like_C_sf"/>
</dbReference>
<dbReference type="GO" id="GO:0016491">
    <property type="term" value="F:oxidoreductase activity"/>
    <property type="evidence" value="ECO:0007669"/>
    <property type="project" value="UniProtKB-KW"/>
</dbReference>
<evidence type="ECO:0000256" key="4">
    <source>
        <dbReference type="ARBA" id="ARBA00012076"/>
    </source>
</evidence>
<dbReference type="AlphaFoldDB" id="A0ABD5ZDK1"/>
<keyword evidence="9" id="KW-0456">Lyase</keyword>
<dbReference type="InterPro" id="IPR018376">
    <property type="entry name" value="Enoyl-CoA_hyd/isom_CS"/>
</dbReference>
<evidence type="ECO:0000256" key="1">
    <source>
        <dbReference type="ARBA" id="ARBA00005005"/>
    </source>
</evidence>
<evidence type="ECO:0000256" key="2">
    <source>
        <dbReference type="ARBA" id="ARBA00005254"/>
    </source>
</evidence>
<dbReference type="Proteomes" id="UP001596481">
    <property type="component" value="Unassembled WGS sequence"/>
</dbReference>
<dbReference type="SUPFAM" id="SSF51735">
    <property type="entry name" value="NAD(P)-binding Rossmann-fold domains"/>
    <property type="match status" value="1"/>
</dbReference>
<dbReference type="InterPro" id="IPR013328">
    <property type="entry name" value="6PGD_dom2"/>
</dbReference>
<sequence length="649" mass="70264">MMELEIENLAVLGAGSMGHGIAEVAAIAGYDVFLRDVEEDLVREGYDQIEWSLNKLAEKDQIDEDAEQVLDRISTTVDLETAVADADLVIEAAPENLELKRQIFEAVDSATSDETILATNTSSLRVSDIATATERPEYCCGLHFFNPPVKMDLVEVVSGDQSSEAVVDSAYEFVNSMGKTPIRVRKDVPQFVVNNVLTPFMGEAAWMLDEEAATIEAIDAAMVFKRGYPMGPFELNDFGGLDIFAHTRDQWNDPVPASIRSRIESDDLGRKTGAGFYDYDGGGGASYGPRQGDGVETTRIEARMINEAAKLVGDDVADPSDIDVAMRLGGGLPEGTCRTGDKLGLDVVLDTLERLYERTGADRYEPADYLVKLVDDGHTGESAGAGFYDYRDGGPYHYISHEVTDDGVLQVLFDREERLNAFSTDMFDEVQRLLETSNTDEVSCVVFEGAGDRAFSAGADITGFTTAEPTELMHIDEAIQAIYEYPRPTIAKIDGFCLGAGLEITLACDIRVATTGSTLGSPEIDLGLIPGGGGTQRLVRLLGEPRTKELVFRGMKISAEQAADWGILNRAVPEAEFEATIDDIVSDLVDGPQTALEVAKHVINEGQNGSLETGLALESQGFGLLTTTDDMLEGVAAFNQDRAPEFGDE</sequence>
<name>A0ABD5ZDK1_9EURY</name>
<evidence type="ECO:0000313" key="14">
    <source>
        <dbReference type="Proteomes" id="UP001596481"/>
    </source>
</evidence>
<dbReference type="EC" id="4.2.1.17" evidence="4"/>
<dbReference type="PANTHER" id="PTHR48075:SF5">
    <property type="entry name" value="3-HYDROXYBUTYRYL-COA DEHYDROGENASE"/>
    <property type="match status" value="1"/>
</dbReference>
<protein>
    <recommendedName>
        <fullName evidence="4">enoyl-CoA hydratase</fullName>
        <ecNumber evidence="4">4.2.1.17</ecNumber>
    </recommendedName>
</protein>
<evidence type="ECO:0000256" key="9">
    <source>
        <dbReference type="ARBA" id="ARBA00023239"/>
    </source>
</evidence>
<dbReference type="Gene3D" id="3.90.226.10">
    <property type="entry name" value="2-enoyl-CoA Hydratase, Chain A, domain 1"/>
    <property type="match status" value="1"/>
</dbReference>
<comment type="caution">
    <text evidence="13">The sequence shown here is derived from an EMBL/GenBank/DDBJ whole genome shotgun (WGS) entry which is preliminary data.</text>
</comment>
<dbReference type="GO" id="GO:0004300">
    <property type="term" value="F:enoyl-CoA hydratase activity"/>
    <property type="evidence" value="ECO:0007669"/>
    <property type="project" value="UniProtKB-EC"/>
</dbReference>
<dbReference type="Gene3D" id="1.10.12.10">
    <property type="entry name" value="Lyase 2-enoyl-coa Hydratase, Chain A, domain 2"/>
    <property type="match status" value="1"/>
</dbReference>
<gene>
    <name evidence="13" type="ORF">ACFQJC_06050</name>
</gene>
<dbReference type="InterPro" id="IPR006108">
    <property type="entry name" value="3HC_DH_C"/>
</dbReference>
<comment type="similarity">
    <text evidence="3">In the N-terminal section; belongs to the enoyl-CoA hydratase/isomerase family.</text>
</comment>
<dbReference type="Pfam" id="PF02737">
    <property type="entry name" value="3HCDH_N"/>
    <property type="match status" value="1"/>
</dbReference>
<dbReference type="PROSITE" id="PS00166">
    <property type="entry name" value="ENOYL_COA_HYDRATASE"/>
    <property type="match status" value="1"/>
</dbReference>
<organism evidence="13 14">
    <name type="scientific">Haloferax namakaokahaiae</name>
    <dbReference type="NCBI Taxonomy" id="1748331"/>
    <lineage>
        <taxon>Archaea</taxon>
        <taxon>Methanobacteriati</taxon>
        <taxon>Methanobacteriota</taxon>
        <taxon>Stenosarchaea group</taxon>
        <taxon>Halobacteria</taxon>
        <taxon>Halobacteriales</taxon>
        <taxon>Haloferacaceae</taxon>
        <taxon>Haloferax</taxon>
    </lineage>
</organism>
<dbReference type="SUPFAM" id="SSF52096">
    <property type="entry name" value="ClpP/crotonase"/>
    <property type="match status" value="1"/>
</dbReference>
<evidence type="ECO:0000259" key="11">
    <source>
        <dbReference type="Pfam" id="PF00725"/>
    </source>
</evidence>
<dbReference type="Gene3D" id="1.10.1040.10">
    <property type="entry name" value="N-(1-d-carboxylethyl)-l-norvaline Dehydrogenase, domain 2"/>
    <property type="match status" value="2"/>
</dbReference>
<proteinExistence type="inferred from homology"/>
<feature type="domain" description="3-hydroxyacyl-CoA dehydrogenase NAD binding" evidence="12">
    <location>
        <begin position="9"/>
        <end position="187"/>
    </location>
</feature>
<dbReference type="InterPro" id="IPR001753">
    <property type="entry name" value="Enoyl-CoA_hydra/iso"/>
</dbReference>
<dbReference type="Pfam" id="PF00378">
    <property type="entry name" value="ECH_1"/>
    <property type="match status" value="1"/>
</dbReference>
<feature type="domain" description="3-hydroxyacyl-CoA dehydrogenase C-terminal" evidence="11">
    <location>
        <begin position="297"/>
        <end position="390"/>
    </location>
</feature>
<evidence type="ECO:0000313" key="13">
    <source>
        <dbReference type="EMBL" id="MFC7203067.1"/>
    </source>
</evidence>
<accession>A0ABD5ZDK1</accession>
<dbReference type="InterPro" id="IPR036291">
    <property type="entry name" value="NAD(P)-bd_dom_sf"/>
</dbReference>
<dbReference type="Gene3D" id="3.40.50.720">
    <property type="entry name" value="NAD(P)-binding Rossmann-like Domain"/>
    <property type="match status" value="1"/>
</dbReference>
<dbReference type="EMBL" id="JBHTAA010000002">
    <property type="protein sequence ID" value="MFC7203067.1"/>
    <property type="molecule type" value="Genomic_DNA"/>
</dbReference>
<evidence type="ECO:0000256" key="3">
    <source>
        <dbReference type="ARBA" id="ARBA00008750"/>
    </source>
</evidence>
<keyword evidence="8" id="KW-0443">Lipid metabolism</keyword>
<dbReference type="GO" id="GO:0006631">
    <property type="term" value="P:fatty acid metabolic process"/>
    <property type="evidence" value="ECO:0007669"/>
    <property type="project" value="UniProtKB-KW"/>
</dbReference>
<evidence type="ECO:0000256" key="10">
    <source>
        <dbReference type="RuleBase" id="RU003707"/>
    </source>
</evidence>
<dbReference type="Pfam" id="PF00725">
    <property type="entry name" value="3HCDH"/>
    <property type="match status" value="2"/>
</dbReference>
<comment type="similarity">
    <text evidence="2 10">Belongs to the enoyl-CoA hydratase/isomerase family.</text>
</comment>
<reference evidence="13 14" key="1">
    <citation type="journal article" date="2019" name="Int. J. Syst. Evol. Microbiol.">
        <title>The Global Catalogue of Microorganisms (GCM) 10K type strain sequencing project: providing services to taxonomists for standard genome sequencing and annotation.</title>
        <authorList>
            <consortium name="The Broad Institute Genomics Platform"/>
            <consortium name="The Broad Institute Genome Sequencing Center for Infectious Disease"/>
            <person name="Wu L."/>
            <person name="Ma J."/>
        </authorList>
    </citation>
    <scope>NUCLEOTIDE SEQUENCE [LARGE SCALE GENOMIC DNA]</scope>
    <source>
        <strain evidence="13 14">DSM 29988</strain>
    </source>
</reference>
<dbReference type="InterPro" id="IPR006176">
    <property type="entry name" value="3-OHacyl-CoA_DH_NAD-bd"/>
</dbReference>
<dbReference type="SUPFAM" id="SSF48179">
    <property type="entry name" value="6-phosphogluconate dehydrogenase C-terminal domain-like"/>
    <property type="match status" value="2"/>
</dbReference>
<keyword evidence="14" id="KW-1185">Reference proteome</keyword>
<evidence type="ECO:0000256" key="8">
    <source>
        <dbReference type="ARBA" id="ARBA00023098"/>
    </source>
</evidence>
<keyword evidence="5" id="KW-0276">Fatty acid metabolism</keyword>
<evidence type="ECO:0000256" key="5">
    <source>
        <dbReference type="ARBA" id="ARBA00022832"/>
    </source>
</evidence>
<keyword evidence="6" id="KW-0560">Oxidoreductase</keyword>